<dbReference type="InterPro" id="IPR029063">
    <property type="entry name" value="SAM-dependent_MTases_sf"/>
</dbReference>
<evidence type="ECO:0000259" key="1">
    <source>
        <dbReference type="Pfam" id="PF13847"/>
    </source>
</evidence>
<dbReference type="Gene3D" id="3.40.50.150">
    <property type="entry name" value="Vaccinia Virus protein VP39"/>
    <property type="match status" value="1"/>
</dbReference>
<keyword evidence="2" id="KW-0489">Methyltransferase</keyword>
<keyword evidence="2" id="KW-0808">Transferase</keyword>
<accession>A0A7X3FJY4</accession>
<keyword evidence="3" id="KW-1185">Reference proteome</keyword>
<feature type="domain" description="Methyltransferase" evidence="1">
    <location>
        <begin position="53"/>
        <end position="141"/>
    </location>
</feature>
<dbReference type="EMBL" id="RHLK01000007">
    <property type="protein sequence ID" value="MVP00722.1"/>
    <property type="molecule type" value="Genomic_DNA"/>
</dbReference>
<dbReference type="GO" id="GO:0008168">
    <property type="term" value="F:methyltransferase activity"/>
    <property type="evidence" value="ECO:0007669"/>
    <property type="project" value="UniProtKB-KW"/>
</dbReference>
<proteinExistence type="predicted"/>
<sequence length="299" mass="34330">MGTYYTLYISYTEVLMTVINDSDAVLDKERILPQHQAALTLIQNIVEDPRLDNFSWLDLCCGRGQLIYHLDDMINSGSRSKISYCAYDVQSDFVTLTQKKAESLGFKSLRVEVGDIGNYPVIYTRDQSFDFITLTNTVHEINVHILSRLYVESLLRLSDNGCLFIYDMESLPKLELGAITWTGTEMQEIFNVLFDNLGIPTYKPTVSRVRHKTTICWSIQLKRAYFGVSNENLVEKSQSAVENTQVQINKMLREKFDTSKAMLDSLTKYGSDSRQEENELQSTLYDFWALSRALEVIKP</sequence>
<dbReference type="CDD" id="cd02440">
    <property type="entry name" value="AdoMet_MTases"/>
    <property type="match status" value="1"/>
</dbReference>
<evidence type="ECO:0000313" key="2">
    <source>
        <dbReference type="EMBL" id="MVP00722.1"/>
    </source>
</evidence>
<dbReference type="InterPro" id="IPR025714">
    <property type="entry name" value="Methyltranfer_dom"/>
</dbReference>
<dbReference type="GO" id="GO:0032259">
    <property type="term" value="P:methylation"/>
    <property type="evidence" value="ECO:0007669"/>
    <property type="project" value="UniProtKB-KW"/>
</dbReference>
<evidence type="ECO:0000313" key="3">
    <source>
        <dbReference type="Proteomes" id="UP000490800"/>
    </source>
</evidence>
<reference evidence="2 3" key="1">
    <citation type="journal article" date="2019" name="Microorganisms">
        <title>Paenibacillus lutrae sp. nov., A Chitinolytic Species Isolated from A River Otter in Castril Natural Park, Granada, Spain.</title>
        <authorList>
            <person name="Rodriguez M."/>
            <person name="Reina J.C."/>
            <person name="Bejar V."/>
            <person name="Llamas I."/>
        </authorList>
    </citation>
    <scope>NUCLEOTIDE SEQUENCE [LARGE SCALE GENOMIC DNA]</scope>
    <source>
        <strain evidence="2 3">N10</strain>
    </source>
</reference>
<dbReference type="SUPFAM" id="SSF53335">
    <property type="entry name" value="S-adenosyl-L-methionine-dependent methyltransferases"/>
    <property type="match status" value="1"/>
</dbReference>
<organism evidence="2 3">
    <name type="scientific">Paenibacillus lutrae</name>
    <dbReference type="NCBI Taxonomy" id="2078573"/>
    <lineage>
        <taxon>Bacteria</taxon>
        <taxon>Bacillati</taxon>
        <taxon>Bacillota</taxon>
        <taxon>Bacilli</taxon>
        <taxon>Bacillales</taxon>
        <taxon>Paenibacillaceae</taxon>
        <taxon>Paenibacillus</taxon>
    </lineage>
</organism>
<dbReference type="Proteomes" id="UP000490800">
    <property type="component" value="Unassembled WGS sequence"/>
</dbReference>
<name>A0A7X3FJY4_9BACL</name>
<dbReference type="Pfam" id="PF13847">
    <property type="entry name" value="Methyltransf_31"/>
    <property type="match status" value="1"/>
</dbReference>
<comment type="caution">
    <text evidence="2">The sequence shown here is derived from an EMBL/GenBank/DDBJ whole genome shotgun (WGS) entry which is preliminary data.</text>
</comment>
<dbReference type="AlphaFoldDB" id="A0A7X3FJY4"/>
<protein>
    <submittedName>
        <fullName evidence="2">Methyltransferase domain-containing protein</fullName>
    </submittedName>
</protein>
<gene>
    <name evidence="2" type="ORF">EDM21_14515</name>
</gene>